<evidence type="ECO:0000313" key="3">
    <source>
        <dbReference type="EMBL" id="UOQ42503.1"/>
    </source>
</evidence>
<keyword evidence="2" id="KW-0812">Transmembrane</keyword>
<evidence type="ECO:0000313" key="4">
    <source>
        <dbReference type="Proteomes" id="UP000831787"/>
    </source>
</evidence>
<accession>A0ABY4EDH7</accession>
<evidence type="ECO:0000256" key="1">
    <source>
        <dbReference type="SAM" id="MobiDB-lite"/>
    </source>
</evidence>
<evidence type="ECO:0000256" key="2">
    <source>
        <dbReference type="SAM" id="Phobius"/>
    </source>
</evidence>
<sequence length="151" mass="16991">MDDPKYPVENQDVEQAPEHGDEIEEVTEEEMRDEELEELEEDRDPEQPVYGDSYEEEFAQEATAVPISEPMQNEEQETTMDNNVNAGMGWLGLTVAVLSFFFAPIIMGAAGIILGIVAKRRNADTLGNMAIIVSVISILFSLFFAPFYNFF</sequence>
<gene>
    <name evidence="3" type="ORF">MUN89_10895</name>
</gene>
<protein>
    <recommendedName>
        <fullName evidence="5">DUF4190 domain-containing protein</fullName>
    </recommendedName>
</protein>
<dbReference type="EMBL" id="CP095073">
    <property type="protein sequence ID" value="UOQ42503.1"/>
    <property type="molecule type" value="Genomic_DNA"/>
</dbReference>
<name>A0ABY4EDH7_9BACI</name>
<keyword evidence="2" id="KW-0472">Membrane</keyword>
<reference evidence="3 4" key="1">
    <citation type="submission" date="2022-04" db="EMBL/GenBank/DDBJ databases">
        <title>Halobacillus sp. isolated from saltern.</title>
        <authorList>
            <person name="Won M."/>
            <person name="Lee C.-M."/>
            <person name="Woen H.-Y."/>
            <person name="Kwon S.-W."/>
        </authorList>
    </citation>
    <scope>NUCLEOTIDE SEQUENCE [LARGE SCALE GENOMIC DNA]</scope>
    <source>
        <strain evidence="3 4">SSBR10-3</strain>
    </source>
</reference>
<dbReference type="PANTHER" id="PTHR40040">
    <property type="entry name" value="SMALL HYDROPHOBIC PROTEIN-RELATED"/>
    <property type="match status" value="1"/>
</dbReference>
<dbReference type="RefSeq" id="WP_244707664.1">
    <property type="nucleotide sequence ID" value="NZ_CP095073.1"/>
</dbReference>
<dbReference type="PANTHER" id="PTHR40040:SF1">
    <property type="entry name" value="MEMBRANE PROTEIN"/>
    <property type="match status" value="1"/>
</dbReference>
<organism evidence="3 4">
    <name type="scientific">Halobacillus salinarum</name>
    <dbReference type="NCBI Taxonomy" id="2932257"/>
    <lineage>
        <taxon>Bacteria</taxon>
        <taxon>Bacillati</taxon>
        <taxon>Bacillota</taxon>
        <taxon>Bacilli</taxon>
        <taxon>Bacillales</taxon>
        <taxon>Bacillaceae</taxon>
        <taxon>Halobacillus</taxon>
    </lineage>
</organism>
<dbReference type="InterPro" id="IPR055338">
    <property type="entry name" value="YqfX-like"/>
</dbReference>
<dbReference type="Proteomes" id="UP000831787">
    <property type="component" value="Chromosome"/>
</dbReference>
<keyword evidence="4" id="KW-1185">Reference proteome</keyword>
<feature type="compositionally biased region" description="Acidic residues" evidence="1">
    <location>
        <begin position="21"/>
        <end position="44"/>
    </location>
</feature>
<feature type="transmembrane region" description="Helical" evidence="2">
    <location>
        <begin position="129"/>
        <end position="148"/>
    </location>
</feature>
<proteinExistence type="predicted"/>
<evidence type="ECO:0008006" key="5">
    <source>
        <dbReference type="Google" id="ProtNLM"/>
    </source>
</evidence>
<feature type="region of interest" description="Disordered" evidence="1">
    <location>
        <begin position="1"/>
        <end position="50"/>
    </location>
</feature>
<keyword evidence="2" id="KW-1133">Transmembrane helix</keyword>
<feature type="transmembrane region" description="Helical" evidence="2">
    <location>
        <begin position="90"/>
        <end position="117"/>
    </location>
</feature>